<dbReference type="GO" id="GO:0019632">
    <property type="term" value="P:shikimate metabolic process"/>
    <property type="evidence" value="ECO:0007669"/>
    <property type="project" value="TreeGrafter"/>
</dbReference>
<proteinExistence type="predicted"/>
<dbReference type="InterPro" id="IPR013708">
    <property type="entry name" value="Shikimate_DH-bd_N"/>
</dbReference>
<dbReference type="InterPro" id="IPR036291">
    <property type="entry name" value="NAD(P)-bd_dom_sf"/>
</dbReference>
<accession>A0A2N7TH54</accession>
<evidence type="ECO:0000256" key="3">
    <source>
        <dbReference type="ARBA" id="ARBA00023002"/>
    </source>
</evidence>
<feature type="domain" description="Shikimate dehydrogenase substrate binding N-terminal" evidence="5">
    <location>
        <begin position="14"/>
        <end position="96"/>
    </location>
</feature>
<reference evidence="6 7" key="1">
    <citation type="submission" date="2018-01" db="EMBL/GenBank/DDBJ databases">
        <title>Halomonas endophytica sp. nov., isolated from storage liquid in the stems of Populus euphratica.</title>
        <authorList>
            <person name="Chen C."/>
        </authorList>
    </citation>
    <scope>NUCLEOTIDE SEQUENCE [LARGE SCALE GENOMIC DNA]</scope>
    <source>
        <strain evidence="6 7">DSM 26881</strain>
    </source>
</reference>
<keyword evidence="2" id="KW-0521">NADP</keyword>
<dbReference type="Pfam" id="PF08501">
    <property type="entry name" value="Shikimate_dh_N"/>
    <property type="match status" value="1"/>
</dbReference>
<evidence type="ECO:0000259" key="5">
    <source>
        <dbReference type="Pfam" id="PF08501"/>
    </source>
</evidence>
<sequence length="266" mass="27929">MIERLDGATRLYLILGDPIAQVKSPLGVTQAFQQRGHNALLSPLHIGPDDLGDFITGTSRARNLDGLIVTVPHKFAAHRHCASATARADLLGAVNVMRRNADGGWYGDQVDGLAYVEALRKKGFEPHGCRALLAGAGGAGSAIAEALIRAGVASLAIHDEDPDRRDTLIARLASLELGEVTAGSRDPAGFALVINATPCGMAESDPLPFDLAGLAPETLAGDVITAPEVTPWLAAASERGCPTLRGVEMFAAVRELMVEFLLDTSH</sequence>
<dbReference type="Gene3D" id="3.40.50.10860">
    <property type="entry name" value="Leucine Dehydrogenase, chain A, domain 1"/>
    <property type="match status" value="1"/>
</dbReference>
<organism evidence="6 7">
    <name type="scientific">Halomonas heilongjiangensis</name>
    <dbReference type="NCBI Taxonomy" id="1387883"/>
    <lineage>
        <taxon>Bacteria</taxon>
        <taxon>Pseudomonadati</taxon>
        <taxon>Pseudomonadota</taxon>
        <taxon>Gammaproteobacteria</taxon>
        <taxon>Oceanospirillales</taxon>
        <taxon>Halomonadaceae</taxon>
        <taxon>Halomonas</taxon>
    </lineage>
</organism>
<dbReference type="PANTHER" id="PTHR21089">
    <property type="entry name" value="SHIKIMATE DEHYDROGENASE"/>
    <property type="match status" value="1"/>
</dbReference>
<dbReference type="SUPFAM" id="SSF51735">
    <property type="entry name" value="NAD(P)-binding Rossmann-fold domains"/>
    <property type="match status" value="1"/>
</dbReference>
<dbReference type="Gene3D" id="3.40.50.720">
    <property type="entry name" value="NAD(P)-binding Rossmann-like Domain"/>
    <property type="match status" value="1"/>
</dbReference>
<name>A0A2N7TH54_9GAMM</name>
<dbReference type="Proteomes" id="UP000235346">
    <property type="component" value="Unassembled WGS sequence"/>
</dbReference>
<dbReference type="InterPro" id="IPR046346">
    <property type="entry name" value="Aminoacid_DH-like_N_sf"/>
</dbReference>
<gene>
    <name evidence="6" type="ORF">C1H66_19470</name>
</gene>
<dbReference type="GO" id="GO:0009423">
    <property type="term" value="P:chorismate biosynthetic process"/>
    <property type="evidence" value="ECO:0007669"/>
    <property type="project" value="TreeGrafter"/>
</dbReference>
<dbReference type="AlphaFoldDB" id="A0A2N7TH54"/>
<dbReference type="SUPFAM" id="SSF53223">
    <property type="entry name" value="Aminoacid dehydrogenase-like, N-terminal domain"/>
    <property type="match status" value="1"/>
</dbReference>
<keyword evidence="4" id="KW-0028">Amino-acid biosynthesis</keyword>
<comment type="pathway">
    <text evidence="1">Metabolic intermediate biosynthesis; chorismate biosynthesis; chorismate from D-erythrose 4-phosphate and phosphoenolpyruvate: step 4/7.</text>
</comment>
<keyword evidence="4" id="KW-0057">Aromatic amino acid biosynthesis</keyword>
<dbReference type="GO" id="GO:0004764">
    <property type="term" value="F:shikimate 3-dehydrogenase (NADP+) activity"/>
    <property type="evidence" value="ECO:0007669"/>
    <property type="project" value="InterPro"/>
</dbReference>
<evidence type="ECO:0000256" key="4">
    <source>
        <dbReference type="ARBA" id="ARBA00023141"/>
    </source>
</evidence>
<dbReference type="OrthoDB" id="3609723at2"/>
<keyword evidence="7" id="KW-1185">Reference proteome</keyword>
<dbReference type="GO" id="GO:0005829">
    <property type="term" value="C:cytosol"/>
    <property type="evidence" value="ECO:0007669"/>
    <property type="project" value="TreeGrafter"/>
</dbReference>
<evidence type="ECO:0000313" key="6">
    <source>
        <dbReference type="EMBL" id="PMR67513.1"/>
    </source>
</evidence>
<dbReference type="GO" id="GO:0050661">
    <property type="term" value="F:NADP binding"/>
    <property type="evidence" value="ECO:0007669"/>
    <property type="project" value="TreeGrafter"/>
</dbReference>
<evidence type="ECO:0000313" key="7">
    <source>
        <dbReference type="Proteomes" id="UP000235346"/>
    </source>
</evidence>
<protein>
    <submittedName>
        <fullName evidence="6">Shikimate dehydrogenase</fullName>
    </submittedName>
</protein>
<evidence type="ECO:0000256" key="1">
    <source>
        <dbReference type="ARBA" id="ARBA00004871"/>
    </source>
</evidence>
<dbReference type="EMBL" id="PNRE01000090">
    <property type="protein sequence ID" value="PMR67513.1"/>
    <property type="molecule type" value="Genomic_DNA"/>
</dbReference>
<dbReference type="RefSeq" id="WP_102629529.1">
    <property type="nucleotide sequence ID" value="NZ_PDOH01000056.1"/>
</dbReference>
<keyword evidence="3" id="KW-0560">Oxidoreductase</keyword>
<comment type="caution">
    <text evidence="6">The sequence shown here is derived from an EMBL/GenBank/DDBJ whole genome shotgun (WGS) entry which is preliminary data.</text>
</comment>
<dbReference type="GO" id="GO:0009073">
    <property type="term" value="P:aromatic amino acid family biosynthetic process"/>
    <property type="evidence" value="ECO:0007669"/>
    <property type="project" value="UniProtKB-KW"/>
</dbReference>
<dbReference type="PANTHER" id="PTHR21089:SF1">
    <property type="entry name" value="BIFUNCTIONAL 3-DEHYDROQUINATE DEHYDRATASE_SHIKIMATE DEHYDROGENASE, CHLOROPLASTIC"/>
    <property type="match status" value="1"/>
</dbReference>
<evidence type="ECO:0000256" key="2">
    <source>
        <dbReference type="ARBA" id="ARBA00022857"/>
    </source>
</evidence>
<dbReference type="InterPro" id="IPR022893">
    <property type="entry name" value="Shikimate_DH_fam"/>
</dbReference>